<dbReference type="PROSITE" id="PS51019">
    <property type="entry name" value="REELIN"/>
    <property type="match status" value="1"/>
</dbReference>
<feature type="domain" description="Reelin" evidence="2">
    <location>
        <begin position="25"/>
        <end position="193"/>
    </location>
</feature>
<dbReference type="Pfam" id="PF06468">
    <property type="entry name" value="Spond_N"/>
    <property type="match status" value="1"/>
</dbReference>
<dbReference type="PANTHER" id="PTHR11311">
    <property type="entry name" value="SPONDIN"/>
    <property type="match status" value="1"/>
</dbReference>
<dbReference type="EMBL" id="JABFTP020000001">
    <property type="protein sequence ID" value="KAL3267421.1"/>
    <property type="molecule type" value="Genomic_DNA"/>
</dbReference>
<dbReference type="Gene3D" id="2.60.40.4060">
    <property type="entry name" value="Reeler domain"/>
    <property type="match status" value="1"/>
</dbReference>
<dbReference type="InterPro" id="IPR002861">
    <property type="entry name" value="Reeler_dom"/>
</dbReference>
<dbReference type="PROSITE" id="PS51020">
    <property type="entry name" value="SPONDIN"/>
    <property type="match status" value="1"/>
</dbReference>
<keyword evidence="5" id="KW-1185">Reference proteome</keyword>
<keyword evidence="1" id="KW-0677">Repeat</keyword>
<dbReference type="InterPro" id="IPR042307">
    <property type="entry name" value="Reeler_sf"/>
</dbReference>
<dbReference type="Pfam" id="PF02014">
    <property type="entry name" value="Reeler"/>
    <property type="match status" value="1"/>
</dbReference>
<evidence type="ECO:0000313" key="4">
    <source>
        <dbReference type="EMBL" id="KAL3267421.1"/>
    </source>
</evidence>
<dbReference type="AlphaFoldDB" id="A0ABD2MLZ6"/>
<dbReference type="InterPro" id="IPR051418">
    <property type="entry name" value="Spondin/Thrombospondin_T1"/>
</dbReference>
<evidence type="ECO:0008006" key="6">
    <source>
        <dbReference type="Google" id="ProtNLM"/>
    </source>
</evidence>
<evidence type="ECO:0000259" key="2">
    <source>
        <dbReference type="PROSITE" id="PS51019"/>
    </source>
</evidence>
<evidence type="ECO:0000313" key="5">
    <source>
        <dbReference type="Proteomes" id="UP001516400"/>
    </source>
</evidence>
<evidence type="ECO:0000259" key="3">
    <source>
        <dbReference type="PROSITE" id="PS51020"/>
    </source>
</evidence>
<organism evidence="4 5">
    <name type="scientific">Cryptolaemus montrouzieri</name>
    <dbReference type="NCBI Taxonomy" id="559131"/>
    <lineage>
        <taxon>Eukaryota</taxon>
        <taxon>Metazoa</taxon>
        <taxon>Ecdysozoa</taxon>
        <taxon>Arthropoda</taxon>
        <taxon>Hexapoda</taxon>
        <taxon>Insecta</taxon>
        <taxon>Pterygota</taxon>
        <taxon>Neoptera</taxon>
        <taxon>Endopterygota</taxon>
        <taxon>Coleoptera</taxon>
        <taxon>Polyphaga</taxon>
        <taxon>Cucujiformia</taxon>
        <taxon>Coccinelloidea</taxon>
        <taxon>Coccinellidae</taxon>
        <taxon>Scymninae</taxon>
        <taxon>Scymnini</taxon>
        <taxon>Cryptolaemus</taxon>
    </lineage>
</organism>
<comment type="caution">
    <text evidence="4">The sequence shown here is derived from an EMBL/GenBank/DDBJ whole genome shotgun (WGS) entry which is preliminary data.</text>
</comment>
<dbReference type="Proteomes" id="UP001516400">
    <property type="component" value="Unassembled WGS sequence"/>
</dbReference>
<protein>
    <recommendedName>
        <fullName evidence="6">Reelin domain-containing protein</fullName>
    </recommendedName>
</protein>
<dbReference type="Gene3D" id="2.60.40.2130">
    <property type="entry name" value="F-spondin domain"/>
    <property type="match status" value="1"/>
</dbReference>
<feature type="domain" description="Spondin" evidence="3">
    <location>
        <begin position="194"/>
        <end position="227"/>
    </location>
</feature>
<name>A0ABD2MLZ6_9CUCU</name>
<gene>
    <name evidence="4" type="ORF">HHI36_011548</name>
</gene>
<sequence>MSKVTVSKRYPASSSMAKMINLFTISTIFLSVIHKGNMECAKIPDGITSPSSVQDVVRYEIEISGNPDTYVAGEQYTIYLRSKPSNTEDFNKFIRFVLYIDNSTSKDSDVGTLQLYGDSLTKMSENCPNMVVEADLQPKFEIQILWVAPTTTNSCVVFKAIVVETSELWFNEHGPLSKRLCGEVEDEGDSQPIILRRCCACDEAKYEVTFEGLWSRNTHPKDFPPNG</sequence>
<dbReference type="CDD" id="cd08544">
    <property type="entry name" value="Reeler"/>
    <property type="match status" value="1"/>
</dbReference>
<reference evidence="4 5" key="1">
    <citation type="journal article" date="2021" name="BMC Biol.">
        <title>Horizontally acquired antibacterial genes associated with adaptive radiation of ladybird beetles.</title>
        <authorList>
            <person name="Li H.S."/>
            <person name="Tang X.F."/>
            <person name="Huang Y.H."/>
            <person name="Xu Z.Y."/>
            <person name="Chen M.L."/>
            <person name="Du X.Y."/>
            <person name="Qiu B.Y."/>
            <person name="Chen P.T."/>
            <person name="Zhang W."/>
            <person name="Slipinski A."/>
            <person name="Escalona H.E."/>
            <person name="Waterhouse R.M."/>
            <person name="Zwick A."/>
            <person name="Pang H."/>
        </authorList>
    </citation>
    <scope>NUCLEOTIDE SEQUENCE [LARGE SCALE GENOMIC DNA]</scope>
    <source>
        <strain evidence="4">SYSU2018</strain>
    </source>
</reference>
<dbReference type="InterPro" id="IPR009465">
    <property type="entry name" value="Spondin_N"/>
</dbReference>
<accession>A0ABD2MLZ6</accession>
<dbReference type="PANTHER" id="PTHR11311:SF16">
    <property type="entry name" value="SPONDIN-1"/>
    <property type="match status" value="1"/>
</dbReference>
<proteinExistence type="predicted"/>
<evidence type="ECO:0000256" key="1">
    <source>
        <dbReference type="ARBA" id="ARBA00022737"/>
    </source>
</evidence>
<dbReference type="InterPro" id="IPR038678">
    <property type="entry name" value="Spondin_N_sf"/>
</dbReference>